<evidence type="ECO:0000313" key="1">
    <source>
        <dbReference type="EMBL" id="CAJ0571905.1"/>
    </source>
</evidence>
<sequence>MKSGGFFLAAIPNYSPESVVWTEEEARKFGAANFYDQTQAWQDGIEATIKFYDKEHIGTATCALWLKSTYQQLFEEAGFIDIKFNPATIAEEGLKELGREYFHDFLNPPKDFFVTARKQ</sequence>
<reference evidence="1" key="1">
    <citation type="submission" date="2023-06" db="EMBL/GenBank/DDBJ databases">
        <authorList>
            <person name="Delattre M."/>
        </authorList>
    </citation>
    <scope>NUCLEOTIDE SEQUENCE</scope>
    <source>
        <strain evidence="1">AF72</strain>
    </source>
</reference>
<proteinExistence type="predicted"/>
<dbReference type="AlphaFoldDB" id="A0AA36CN78"/>
<name>A0AA36CN78_9BILA</name>
<comment type="caution">
    <text evidence="1">The sequence shown here is derived from an EMBL/GenBank/DDBJ whole genome shotgun (WGS) entry which is preliminary data.</text>
</comment>
<organism evidence="1 2">
    <name type="scientific">Mesorhabditis spiculigera</name>
    <dbReference type="NCBI Taxonomy" id="96644"/>
    <lineage>
        <taxon>Eukaryota</taxon>
        <taxon>Metazoa</taxon>
        <taxon>Ecdysozoa</taxon>
        <taxon>Nematoda</taxon>
        <taxon>Chromadorea</taxon>
        <taxon>Rhabditida</taxon>
        <taxon>Rhabditina</taxon>
        <taxon>Rhabditomorpha</taxon>
        <taxon>Rhabditoidea</taxon>
        <taxon>Rhabditidae</taxon>
        <taxon>Mesorhabditinae</taxon>
        <taxon>Mesorhabditis</taxon>
    </lineage>
</organism>
<accession>A0AA36CN78</accession>
<dbReference type="EMBL" id="CATQJA010002586">
    <property type="protein sequence ID" value="CAJ0571905.1"/>
    <property type="molecule type" value="Genomic_DNA"/>
</dbReference>
<evidence type="ECO:0000313" key="2">
    <source>
        <dbReference type="Proteomes" id="UP001177023"/>
    </source>
</evidence>
<keyword evidence="2" id="KW-1185">Reference proteome</keyword>
<gene>
    <name evidence="1" type="ORF">MSPICULIGERA_LOCUS10303</name>
</gene>
<feature type="non-terminal residue" evidence="1">
    <location>
        <position position="1"/>
    </location>
</feature>
<dbReference type="Proteomes" id="UP001177023">
    <property type="component" value="Unassembled WGS sequence"/>
</dbReference>
<protein>
    <submittedName>
        <fullName evidence="1">Uncharacterized protein</fullName>
    </submittedName>
</protein>